<keyword evidence="4" id="KW-0694">RNA-binding</keyword>
<dbReference type="InterPro" id="IPR035979">
    <property type="entry name" value="RBD_domain_sf"/>
</dbReference>
<dbReference type="GO" id="GO:0005686">
    <property type="term" value="C:U2 snRNP"/>
    <property type="evidence" value="ECO:0007669"/>
    <property type="project" value="TreeGrafter"/>
</dbReference>
<evidence type="ECO:0000256" key="5">
    <source>
        <dbReference type="ARBA" id="ARBA00023187"/>
    </source>
</evidence>
<organism evidence="7 8">
    <name type="scientific">Ambispora gerdemannii</name>
    <dbReference type="NCBI Taxonomy" id="144530"/>
    <lineage>
        <taxon>Eukaryota</taxon>
        <taxon>Fungi</taxon>
        <taxon>Fungi incertae sedis</taxon>
        <taxon>Mucoromycota</taxon>
        <taxon>Glomeromycotina</taxon>
        <taxon>Glomeromycetes</taxon>
        <taxon>Archaeosporales</taxon>
        <taxon>Ambisporaceae</taxon>
        <taxon>Ambispora</taxon>
    </lineage>
</organism>
<evidence type="ECO:0000256" key="2">
    <source>
        <dbReference type="ARBA" id="ARBA00022664"/>
    </source>
</evidence>
<feature type="compositionally biased region" description="Basic and acidic residues" evidence="6">
    <location>
        <begin position="382"/>
        <end position="392"/>
    </location>
</feature>
<dbReference type="Gene3D" id="3.30.70.330">
    <property type="match status" value="2"/>
</dbReference>
<dbReference type="FunFam" id="3.30.70.330:FF:000105">
    <property type="entry name" value="HIV Tat-specific factor 1 homolog"/>
    <property type="match status" value="1"/>
</dbReference>
<dbReference type="GO" id="GO:0000398">
    <property type="term" value="P:mRNA splicing, via spliceosome"/>
    <property type="evidence" value="ECO:0007669"/>
    <property type="project" value="UniProtKB-ARBA"/>
</dbReference>
<name>A0A9N9CVC8_9GLOM</name>
<evidence type="ECO:0000313" key="8">
    <source>
        <dbReference type="Proteomes" id="UP000789831"/>
    </source>
</evidence>
<evidence type="ECO:0000256" key="3">
    <source>
        <dbReference type="ARBA" id="ARBA00022737"/>
    </source>
</evidence>
<comment type="caution">
    <text evidence="7">The sequence shown here is derived from an EMBL/GenBank/DDBJ whole genome shotgun (WGS) entry which is preliminary data.</text>
</comment>
<dbReference type="SUPFAM" id="SSF54928">
    <property type="entry name" value="RNA-binding domain, RBD"/>
    <property type="match status" value="2"/>
</dbReference>
<dbReference type="InterPro" id="IPR034393">
    <property type="entry name" value="TatSF1-like"/>
</dbReference>
<dbReference type="PANTHER" id="PTHR15608:SF0">
    <property type="entry name" value="HIV TAT-SPECIFIC FACTOR 1"/>
    <property type="match status" value="1"/>
</dbReference>
<keyword evidence="5" id="KW-0508">mRNA splicing</keyword>
<feature type="region of interest" description="Disordered" evidence="6">
    <location>
        <begin position="202"/>
        <end position="224"/>
    </location>
</feature>
<keyword evidence="2" id="KW-0507">mRNA processing</keyword>
<dbReference type="GO" id="GO:0003723">
    <property type="term" value="F:RNA binding"/>
    <property type="evidence" value="ECO:0007669"/>
    <property type="project" value="UniProtKB-KW"/>
</dbReference>
<sequence length="431" mass="48580">MATHLSQYDSSQKSDHTPPAANVGGVGGSEVATSFSLPDFSSDPRMHYVQETEKWTYTGDDGVTYEYDEIQKAWFPMYNEKLIEAQQSAYSVPGVNEAEPILPKPRAKRKNVYTMDDDVHVTVEELAEVFSKCGVLMEDYVKGGPRIKIYKDSQDVLKGDALVTYLKEESVTLACQLLDDTEFRPDEKTKINVQMAEFKEKEIKPTEASQQQNSNAAQTNKVDKRKIQKKIQQLGKKLEWFDEETGKRSERSSKMVVLKHMFTLEELEEDPGLLLELKEDIRSECETLGEVTNVVLYDQEPDGIVVIKFKEKISAEACILKNDGRFFSGRRIEAEIYDGKQKFKKTTSRANETEEEEAARLEKYAKWLEDGGGGEAAPTDVSSEKPVVKKESVPTTTIIKPKSILKKGKSSSTVYGVTPLRDQGHENEDDA</sequence>
<keyword evidence="3" id="KW-0677">Repeat</keyword>
<evidence type="ECO:0000256" key="4">
    <source>
        <dbReference type="ARBA" id="ARBA00022884"/>
    </source>
</evidence>
<dbReference type="OrthoDB" id="10258585at2759"/>
<feature type="compositionally biased region" description="Low complexity" evidence="6">
    <location>
        <begin position="208"/>
        <end position="218"/>
    </location>
</feature>
<reference evidence="7" key="1">
    <citation type="submission" date="2021-06" db="EMBL/GenBank/DDBJ databases">
        <authorList>
            <person name="Kallberg Y."/>
            <person name="Tangrot J."/>
            <person name="Rosling A."/>
        </authorList>
    </citation>
    <scope>NUCLEOTIDE SEQUENCE</scope>
    <source>
        <strain evidence="7">MT106</strain>
    </source>
</reference>
<dbReference type="PANTHER" id="PTHR15608">
    <property type="entry name" value="SPLICING FACTOR U2AF-ASSOCIATED PROTEIN 2"/>
    <property type="match status" value="1"/>
</dbReference>
<feature type="compositionally biased region" description="Basic and acidic residues" evidence="6">
    <location>
        <begin position="422"/>
        <end position="431"/>
    </location>
</feature>
<protein>
    <submittedName>
        <fullName evidence="7">4774_t:CDS:1</fullName>
    </submittedName>
</protein>
<proteinExistence type="inferred from homology"/>
<keyword evidence="8" id="KW-1185">Reference proteome</keyword>
<dbReference type="EMBL" id="CAJVPL010002652">
    <property type="protein sequence ID" value="CAG8616507.1"/>
    <property type="molecule type" value="Genomic_DNA"/>
</dbReference>
<dbReference type="AlphaFoldDB" id="A0A9N9CVC8"/>
<evidence type="ECO:0000256" key="6">
    <source>
        <dbReference type="SAM" id="MobiDB-lite"/>
    </source>
</evidence>
<evidence type="ECO:0000256" key="1">
    <source>
        <dbReference type="ARBA" id="ARBA00007747"/>
    </source>
</evidence>
<gene>
    <name evidence="7" type="ORF">AGERDE_LOCUS9856</name>
</gene>
<feature type="compositionally biased region" description="Polar residues" evidence="6">
    <location>
        <begin position="1"/>
        <end position="11"/>
    </location>
</feature>
<dbReference type="Proteomes" id="UP000789831">
    <property type="component" value="Unassembled WGS sequence"/>
</dbReference>
<feature type="region of interest" description="Disordered" evidence="6">
    <location>
        <begin position="369"/>
        <end position="431"/>
    </location>
</feature>
<accession>A0A9N9CVC8</accession>
<feature type="region of interest" description="Disordered" evidence="6">
    <location>
        <begin position="1"/>
        <end position="28"/>
    </location>
</feature>
<comment type="similarity">
    <text evidence="1">Belongs to the HTATSF1 family.</text>
</comment>
<evidence type="ECO:0000313" key="7">
    <source>
        <dbReference type="EMBL" id="CAG8616507.1"/>
    </source>
</evidence>
<dbReference type="GO" id="GO:0005684">
    <property type="term" value="C:U2-type spliceosomal complex"/>
    <property type="evidence" value="ECO:0007669"/>
    <property type="project" value="TreeGrafter"/>
</dbReference>
<dbReference type="InterPro" id="IPR012677">
    <property type="entry name" value="Nucleotide-bd_a/b_plait_sf"/>
</dbReference>